<reference evidence="3" key="1">
    <citation type="submission" date="2023-07" db="EMBL/GenBank/DDBJ databases">
        <title>A chromosome-level genome assembly of Lolium multiflorum.</title>
        <authorList>
            <person name="Chen Y."/>
            <person name="Copetti D."/>
            <person name="Kolliker R."/>
            <person name="Studer B."/>
        </authorList>
    </citation>
    <scope>NUCLEOTIDE SEQUENCE</scope>
    <source>
        <strain evidence="3">02402/16</strain>
        <tissue evidence="3">Leaf</tissue>
    </source>
</reference>
<evidence type="ECO:0000313" key="4">
    <source>
        <dbReference type="Proteomes" id="UP001231189"/>
    </source>
</evidence>
<protein>
    <recommendedName>
        <fullName evidence="2">EDR1/CTR1/ARMC3-like peptidase-like domain-containing protein</fullName>
    </recommendedName>
</protein>
<evidence type="ECO:0000259" key="2">
    <source>
        <dbReference type="Pfam" id="PF14381"/>
    </source>
</evidence>
<keyword evidence="4" id="KW-1185">Reference proteome</keyword>
<feature type="domain" description="EDR1/CTR1/ARMC3-like peptidase-like" evidence="2">
    <location>
        <begin position="71"/>
        <end position="196"/>
    </location>
</feature>
<evidence type="ECO:0000313" key="3">
    <source>
        <dbReference type="EMBL" id="KAK1648722.1"/>
    </source>
</evidence>
<dbReference type="Proteomes" id="UP001231189">
    <property type="component" value="Unassembled WGS sequence"/>
</dbReference>
<name>A0AAD8WC69_LOLMU</name>
<organism evidence="3 4">
    <name type="scientific">Lolium multiflorum</name>
    <name type="common">Italian ryegrass</name>
    <name type="synonym">Lolium perenne subsp. multiflorum</name>
    <dbReference type="NCBI Taxonomy" id="4521"/>
    <lineage>
        <taxon>Eukaryota</taxon>
        <taxon>Viridiplantae</taxon>
        <taxon>Streptophyta</taxon>
        <taxon>Embryophyta</taxon>
        <taxon>Tracheophyta</taxon>
        <taxon>Spermatophyta</taxon>
        <taxon>Magnoliopsida</taxon>
        <taxon>Liliopsida</taxon>
        <taxon>Poales</taxon>
        <taxon>Poaceae</taxon>
        <taxon>BOP clade</taxon>
        <taxon>Pooideae</taxon>
        <taxon>Poodae</taxon>
        <taxon>Poeae</taxon>
        <taxon>Poeae Chloroplast Group 2 (Poeae type)</taxon>
        <taxon>Loliodinae</taxon>
        <taxon>Loliinae</taxon>
        <taxon>Lolium</taxon>
    </lineage>
</organism>
<dbReference type="AlphaFoldDB" id="A0AAD8WC69"/>
<sequence length="198" mass="21619">MERAAAASFLRDVRMPPCSTHPRHHQQNPLRGGRRGHAPNVCFLHHDFCLLHHGVWNHGGPAATPGDRTTMEALTTRYWNHNVIGYDEKLSDGFYDVCGAPSDPGFQLKFPSLSALKSILAAGRDILCVAILVNRERDPVLKCLEGRAMAIAAQSRAQRGGLASAELVHKIAGLVVDTMGGVVEDADGMNREWFAMSL</sequence>
<accession>A0AAD8WC69</accession>
<dbReference type="InterPro" id="IPR055164">
    <property type="entry name" value="EDR1/CTR1/ARMC3-like_pept-like"/>
</dbReference>
<proteinExistence type="predicted"/>
<feature type="compositionally biased region" description="Basic residues" evidence="1">
    <location>
        <begin position="21"/>
        <end position="33"/>
    </location>
</feature>
<gene>
    <name evidence="3" type="ORF">QYE76_066527</name>
</gene>
<dbReference type="Pfam" id="PF14381">
    <property type="entry name" value="EDR1_CTR1_ARMC3_pept"/>
    <property type="match status" value="1"/>
</dbReference>
<evidence type="ECO:0000256" key="1">
    <source>
        <dbReference type="SAM" id="MobiDB-lite"/>
    </source>
</evidence>
<dbReference type="EMBL" id="JAUUTY010000004">
    <property type="protein sequence ID" value="KAK1648722.1"/>
    <property type="molecule type" value="Genomic_DNA"/>
</dbReference>
<comment type="caution">
    <text evidence="3">The sequence shown here is derived from an EMBL/GenBank/DDBJ whole genome shotgun (WGS) entry which is preliminary data.</text>
</comment>
<feature type="region of interest" description="Disordered" evidence="1">
    <location>
        <begin position="14"/>
        <end position="33"/>
    </location>
</feature>